<dbReference type="NCBIfam" id="TIGR02226">
    <property type="entry name" value="two_anch"/>
    <property type="match status" value="1"/>
</dbReference>
<evidence type="ECO:0000313" key="4">
    <source>
        <dbReference type="EMBL" id="GHB97610.1"/>
    </source>
</evidence>
<evidence type="ECO:0000259" key="3">
    <source>
        <dbReference type="Pfam" id="PF13519"/>
    </source>
</evidence>
<dbReference type="SUPFAM" id="SSF53300">
    <property type="entry name" value="vWA-like"/>
    <property type="match status" value="1"/>
</dbReference>
<dbReference type="InterPro" id="IPR002035">
    <property type="entry name" value="VWF_A"/>
</dbReference>
<keyword evidence="1" id="KW-0472">Membrane</keyword>
<reference evidence="4" key="1">
    <citation type="journal article" date="2014" name="Int. J. Syst. Evol. Microbiol.">
        <title>Complete genome sequence of Corynebacterium casei LMG S-19264T (=DSM 44701T), isolated from a smear-ripened cheese.</title>
        <authorList>
            <consortium name="US DOE Joint Genome Institute (JGI-PGF)"/>
            <person name="Walter F."/>
            <person name="Albersmeier A."/>
            <person name="Kalinowski J."/>
            <person name="Ruckert C."/>
        </authorList>
    </citation>
    <scope>NUCLEOTIDE SEQUENCE</scope>
    <source>
        <strain evidence="4">KCTC 12870</strain>
    </source>
</reference>
<reference evidence="4" key="2">
    <citation type="submission" date="2020-09" db="EMBL/GenBank/DDBJ databases">
        <authorList>
            <person name="Sun Q."/>
            <person name="Kim S."/>
        </authorList>
    </citation>
    <scope>NUCLEOTIDE SEQUENCE</scope>
    <source>
        <strain evidence="4">KCTC 12870</strain>
    </source>
</reference>
<gene>
    <name evidence="4" type="ORF">GCM10007047_11820</name>
</gene>
<dbReference type="InterPro" id="IPR029062">
    <property type="entry name" value="Class_I_gatase-like"/>
</dbReference>
<evidence type="ECO:0000256" key="1">
    <source>
        <dbReference type="SAM" id="Phobius"/>
    </source>
</evidence>
<feature type="domain" description="Aerotolerance regulator N-terminal" evidence="2">
    <location>
        <begin position="1"/>
        <end position="77"/>
    </location>
</feature>
<dbReference type="PANTHER" id="PTHR37464:SF1">
    <property type="entry name" value="BLL2463 PROTEIN"/>
    <property type="match status" value="1"/>
</dbReference>
<sequence>MLAFGSPAFLWALAALAAPIIVHLINRDRAVVQRFPSIRYIDPSHLPQQGRRRLRDFLLLLLRMLVYAAVILALANPRWVASGEDTVAVTAEAPFAVFIVDASASMSHRSIFNNTAEALRQYAEGLSAETAIGLVVYDDQVRAALEPTTDRDALMDAWRGAKLSFDRAGKPSLGLAEAARLLDGRAGALYAFSDFQSSDWQKAPAPALPLGSTLELISLRPDPWRNVGIQWVKAFPKRDGSMRIFARVRNDGAEEVPVRLTLSSPEVSTEAVLAPNQAELITLAIPATSEDFTANPAELKLTVLSDESWPASNLYTADDTFHFWLGEPRSTVVGAMLPVENEPEKMREASFVARALEVGDESSAGQFRFVAVTGEEPDWMEKLDAIYLPGTGGYFDADAWAKIRVFVEAGGVLFVTPGKAAPRLFRGMREAGLSQTAYAGKPRRARDAQTIYRIGELPTDGALARVFDEDAREDLFLTDIYEHWLLKPGADAEVLLKTETGDPLLIRERLGKGAIVISALEFDPASTDLPLRNSFVPLLWETLGESVSADDGYPRLAVGEALPPELAKATAEFSTDLPGVLMVDGVPVEINVARSESIAQGAVLADLRGRILASSTGVRGATVPDDQTAPGARLWPWLGALALLACVMESALASALERLTKAAA</sequence>
<organism evidence="4 5">
    <name type="scientific">Cerasicoccus arenae</name>
    <dbReference type="NCBI Taxonomy" id="424488"/>
    <lineage>
        <taxon>Bacteria</taxon>
        <taxon>Pseudomonadati</taxon>
        <taxon>Verrucomicrobiota</taxon>
        <taxon>Opitutia</taxon>
        <taxon>Puniceicoccales</taxon>
        <taxon>Cerasicoccaceae</taxon>
        <taxon>Cerasicoccus</taxon>
    </lineage>
</organism>
<evidence type="ECO:0000259" key="2">
    <source>
        <dbReference type="Pfam" id="PF07584"/>
    </source>
</evidence>
<dbReference type="CDD" id="cd00198">
    <property type="entry name" value="vWFA"/>
    <property type="match status" value="1"/>
</dbReference>
<evidence type="ECO:0008006" key="6">
    <source>
        <dbReference type="Google" id="ProtNLM"/>
    </source>
</evidence>
<keyword evidence="5" id="KW-1185">Reference proteome</keyword>
<keyword evidence="1" id="KW-1133">Transmembrane helix</keyword>
<feature type="transmembrane region" description="Helical" evidence="1">
    <location>
        <begin position="6"/>
        <end position="25"/>
    </location>
</feature>
<dbReference type="Gene3D" id="3.40.50.880">
    <property type="match status" value="1"/>
</dbReference>
<feature type="domain" description="VWFA" evidence="3">
    <location>
        <begin position="97"/>
        <end position="194"/>
    </location>
</feature>
<dbReference type="Pfam" id="PF07584">
    <property type="entry name" value="BatA"/>
    <property type="match status" value="1"/>
</dbReference>
<dbReference type="InterPro" id="IPR011933">
    <property type="entry name" value="Double_TM_dom"/>
</dbReference>
<dbReference type="SUPFAM" id="SSF52317">
    <property type="entry name" value="Class I glutamine amidotransferase-like"/>
    <property type="match status" value="1"/>
</dbReference>
<dbReference type="InterPro" id="IPR024163">
    <property type="entry name" value="Aerotolerance_reg_N"/>
</dbReference>
<dbReference type="PANTHER" id="PTHR37464">
    <property type="entry name" value="BLL2463 PROTEIN"/>
    <property type="match status" value="1"/>
</dbReference>
<name>A0A8J3GDQ1_9BACT</name>
<protein>
    <recommendedName>
        <fullName evidence="6">VWA domain-containing protein</fullName>
    </recommendedName>
</protein>
<accession>A0A8J3GDQ1</accession>
<dbReference type="Pfam" id="PF13519">
    <property type="entry name" value="VWA_2"/>
    <property type="match status" value="1"/>
</dbReference>
<dbReference type="RefSeq" id="WP_189512909.1">
    <property type="nucleotide sequence ID" value="NZ_BMXG01000006.1"/>
</dbReference>
<dbReference type="Gene3D" id="3.40.50.410">
    <property type="entry name" value="von Willebrand factor, type A domain"/>
    <property type="match status" value="1"/>
</dbReference>
<proteinExistence type="predicted"/>
<keyword evidence="1" id="KW-0812">Transmembrane</keyword>
<dbReference type="Proteomes" id="UP000642829">
    <property type="component" value="Unassembled WGS sequence"/>
</dbReference>
<feature type="transmembrane region" description="Helical" evidence="1">
    <location>
        <begin position="57"/>
        <end position="75"/>
    </location>
</feature>
<comment type="caution">
    <text evidence="4">The sequence shown here is derived from an EMBL/GenBank/DDBJ whole genome shotgun (WGS) entry which is preliminary data.</text>
</comment>
<evidence type="ECO:0000313" key="5">
    <source>
        <dbReference type="Proteomes" id="UP000642829"/>
    </source>
</evidence>
<dbReference type="EMBL" id="BMXG01000006">
    <property type="protein sequence ID" value="GHB97610.1"/>
    <property type="molecule type" value="Genomic_DNA"/>
</dbReference>
<dbReference type="AlphaFoldDB" id="A0A8J3GDQ1"/>
<dbReference type="InterPro" id="IPR036465">
    <property type="entry name" value="vWFA_dom_sf"/>
</dbReference>